<name>A0ABU5SU34_9CYAN</name>
<dbReference type="PANTHER" id="PTHR48090:SF1">
    <property type="entry name" value="PROPHAGE BACTOPRENOL GLUCOSYL TRANSFERASE HOMOLOG"/>
    <property type="match status" value="1"/>
</dbReference>
<proteinExistence type="predicted"/>
<evidence type="ECO:0000256" key="5">
    <source>
        <dbReference type="ARBA" id="ARBA00022989"/>
    </source>
</evidence>
<reference evidence="9 10" key="1">
    <citation type="submission" date="2023-12" db="EMBL/GenBank/DDBJ databases">
        <title>Baltic Sea Cyanobacteria.</title>
        <authorList>
            <person name="Delbaje E."/>
            <person name="Fewer D.P."/>
            <person name="Shishido T.K."/>
        </authorList>
    </citation>
    <scope>NUCLEOTIDE SEQUENCE [LARGE SCALE GENOMIC DNA]</scope>
    <source>
        <strain evidence="9 10">UHCC 0281</strain>
    </source>
</reference>
<evidence type="ECO:0000256" key="6">
    <source>
        <dbReference type="ARBA" id="ARBA00023136"/>
    </source>
</evidence>
<accession>A0ABU5SU34</accession>
<keyword evidence="10" id="KW-1185">Reference proteome</keyword>
<dbReference type="EMBL" id="JAYGHY010000012">
    <property type="protein sequence ID" value="MEA5442041.1"/>
    <property type="molecule type" value="Genomic_DNA"/>
</dbReference>
<comment type="subcellular location">
    <subcellularLocation>
        <location evidence="1">Membrane</location>
        <topology evidence="1">Multi-pass membrane protein</topology>
    </subcellularLocation>
</comment>
<dbReference type="CDD" id="cd04187">
    <property type="entry name" value="DPM1_like_bac"/>
    <property type="match status" value="1"/>
</dbReference>
<evidence type="ECO:0000256" key="7">
    <source>
        <dbReference type="SAM" id="Phobius"/>
    </source>
</evidence>
<evidence type="ECO:0000313" key="9">
    <source>
        <dbReference type="EMBL" id="MEA5442041.1"/>
    </source>
</evidence>
<keyword evidence="3 9" id="KW-0808">Transferase</keyword>
<keyword evidence="6 7" id="KW-0472">Membrane</keyword>
<gene>
    <name evidence="9" type="ORF">VB739_05690</name>
</gene>
<feature type="domain" description="Glycosyltransferase 2-like" evidence="8">
    <location>
        <begin position="26"/>
        <end position="155"/>
    </location>
</feature>
<dbReference type="GO" id="GO:0016757">
    <property type="term" value="F:glycosyltransferase activity"/>
    <property type="evidence" value="ECO:0007669"/>
    <property type="project" value="UniProtKB-KW"/>
</dbReference>
<evidence type="ECO:0000256" key="2">
    <source>
        <dbReference type="ARBA" id="ARBA00022676"/>
    </source>
</evidence>
<dbReference type="InterPro" id="IPR001173">
    <property type="entry name" value="Glyco_trans_2-like"/>
</dbReference>
<dbReference type="Pfam" id="PF00535">
    <property type="entry name" value="Glycos_transf_2"/>
    <property type="match status" value="1"/>
</dbReference>
<evidence type="ECO:0000256" key="4">
    <source>
        <dbReference type="ARBA" id="ARBA00022692"/>
    </source>
</evidence>
<keyword evidence="2 9" id="KW-0328">Glycosyltransferase</keyword>
<comment type="caution">
    <text evidence="9">The sequence shown here is derived from an EMBL/GenBank/DDBJ whole genome shotgun (WGS) entry which is preliminary data.</text>
</comment>
<organism evidence="9 10">
    <name type="scientific">Cyanobium gracile UHCC 0281</name>
    <dbReference type="NCBI Taxonomy" id="3110309"/>
    <lineage>
        <taxon>Bacteria</taxon>
        <taxon>Bacillati</taxon>
        <taxon>Cyanobacteriota</taxon>
        <taxon>Cyanophyceae</taxon>
        <taxon>Synechococcales</taxon>
        <taxon>Prochlorococcaceae</taxon>
        <taxon>Cyanobium</taxon>
    </lineage>
</organism>
<feature type="transmembrane region" description="Helical" evidence="7">
    <location>
        <begin position="254"/>
        <end position="276"/>
    </location>
</feature>
<sequence length="335" mass="36931">MPRERQPKDTLPAACFSSTLGHHIAICIPCYNESSNVEALYVRLSKVLEQFPDDAFSVVFADNCSTDHTVALIEGLAARDSRVGLIRNVSNFGFVRSSANALLVPDADANVFLMADLQDPPELVADLITAWKQGDNQVIFAVRRSSHESPILFLCKKIYYATLSWLSDYPMVRDTTGFGIYDRSVILALRESIDSYPFIKGLVCAIGFKWSTIPYVSADRKGGSSSASLSFLVDFGVLGIVTSSRKPMRLITTAGLSLGALSILLSFVVMLSKLIFWDSFQFGLAMLSISALFFAGAMMFALGILGEYIGFINQRTLRLPLVVERSRHNVPSRQR</sequence>
<dbReference type="InterPro" id="IPR050256">
    <property type="entry name" value="Glycosyltransferase_2"/>
</dbReference>
<evidence type="ECO:0000256" key="1">
    <source>
        <dbReference type="ARBA" id="ARBA00004141"/>
    </source>
</evidence>
<dbReference type="SUPFAM" id="SSF53448">
    <property type="entry name" value="Nucleotide-diphospho-sugar transferases"/>
    <property type="match status" value="1"/>
</dbReference>
<keyword evidence="5 7" id="KW-1133">Transmembrane helix</keyword>
<dbReference type="RefSeq" id="WP_323356138.1">
    <property type="nucleotide sequence ID" value="NZ_JAYGHY010000012.1"/>
</dbReference>
<evidence type="ECO:0000256" key="3">
    <source>
        <dbReference type="ARBA" id="ARBA00022679"/>
    </source>
</evidence>
<evidence type="ECO:0000259" key="8">
    <source>
        <dbReference type="Pfam" id="PF00535"/>
    </source>
</evidence>
<dbReference type="InterPro" id="IPR029044">
    <property type="entry name" value="Nucleotide-diphossugar_trans"/>
</dbReference>
<keyword evidence="4 7" id="KW-0812">Transmembrane</keyword>
<evidence type="ECO:0000313" key="10">
    <source>
        <dbReference type="Proteomes" id="UP001302329"/>
    </source>
</evidence>
<dbReference type="Proteomes" id="UP001302329">
    <property type="component" value="Unassembled WGS sequence"/>
</dbReference>
<dbReference type="PANTHER" id="PTHR48090">
    <property type="entry name" value="UNDECAPRENYL-PHOSPHATE 4-DEOXY-4-FORMAMIDO-L-ARABINOSE TRANSFERASE-RELATED"/>
    <property type="match status" value="1"/>
</dbReference>
<dbReference type="EC" id="2.4.-.-" evidence="9"/>
<feature type="transmembrane region" description="Helical" evidence="7">
    <location>
        <begin position="282"/>
        <end position="305"/>
    </location>
</feature>
<protein>
    <submittedName>
        <fullName evidence="9">Glycosyltransferase family 2 protein</fullName>
        <ecNumber evidence="9">2.4.-.-</ecNumber>
    </submittedName>
</protein>
<dbReference type="Gene3D" id="3.90.550.10">
    <property type="entry name" value="Spore Coat Polysaccharide Biosynthesis Protein SpsA, Chain A"/>
    <property type="match status" value="1"/>
</dbReference>